<proteinExistence type="predicted"/>
<evidence type="ECO:0000313" key="9">
    <source>
        <dbReference type="EMBL" id="KAI3848335.1"/>
    </source>
</evidence>
<feature type="transmembrane region" description="Helical" evidence="7">
    <location>
        <begin position="20"/>
        <end position="45"/>
    </location>
</feature>
<comment type="subcellular location">
    <subcellularLocation>
        <location evidence="1">Membrane</location>
        <topology evidence="1">Single-pass membrane protein</topology>
    </subcellularLocation>
</comment>
<evidence type="ECO:0000256" key="2">
    <source>
        <dbReference type="ARBA" id="ARBA00022692"/>
    </source>
</evidence>
<dbReference type="PANTHER" id="PTHR31448:SF3">
    <property type="entry name" value="MYOSIN-BINDING PROTEIN 2"/>
    <property type="match status" value="1"/>
</dbReference>
<keyword evidence="3 7" id="KW-1133">Transmembrane helix</keyword>
<evidence type="ECO:0000256" key="7">
    <source>
        <dbReference type="SAM" id="Phobius"/>
    </source>
</evidence>
<dbReference type="EMBL" id="JAJJMB010016246">
    <property type="protein sequence ID" value="KAI3848335.1"/>
    <property type="molecule type" value="Genomic_DNA"/>
</dbReference>
<feature type="region of interest" description="Disordered" evidence="6">
    <location>
        <begin position="413"/>
        <end position="446"/>
    </location>
</feature>
<comment type="caution">
    <text evidence="9">The sequence shown here is derived from an EMBL/GenBank/DDBJ whole genome shotgun (WGS) entry which is preliminary data.</text>
</comment>
<evidence type="ECO:0000256" key="3">
    <source>
        <dbReference type="ARBA" id="ARBA00022989"/>
    </source>
</evidence>
<keyword evidence="10" id="KW-1185">Reference proteome</keyword>
<dbReference type="PANTHER" id="PTHR31448">
    <property type="entry name" value="MYOSIN-BINDING PROTEIN 2"/>
    <property type="match status" value="1"/>
</dbReference>
<dbReference type="Pfam" id="PF04576">
    <property type="entry name" value="Zein-binding"/>
    <property type="match status" value="1"/>
</dbReference>
<name>A0AAD4RZ86_9MAGN</name>
<feature type="compositionally biased region" description="Low complexity" evidence="6">
    <location>
        <begin position="696"/>
        <end position="709"/>
    </location>
</feature>
<dbReference type="InterPro" id="IPR039306">
    <property type="entry name" value="MYOB"/>
</dbReference>
<reference evidence="9" key="1">
    <citation type="submission" date="2022-04" db="EMBL/GenBank/DDBJ databases">
        <title>A functionally conserved STORR gene fusion in Papaver species that diverged 16.8 million years ago.</title>
        <authorList>
            <person name="Catania T."/>
        </authorList>
    </citation>
    <scope>NUCLEOTIDE SEQUENCE</scope>
    <source>
        <strain evidence="9">S-188037</strain>
    </source>
</reference>
<protein>
    <recommendedName>
        <fullName evidence="8">GTD-binding domain-containing protein</fullName>
    </recommendedName>
</protein>
<feature type="compositionally biased region" description="Basic and acidic residues" evidence="6">
    <location>
        <begin position="302"/>
        <end position="316"/>
    </location>
</feature>
<evidence type="ECO:0000259" key="8">
    <source>
        <dbReference type="PROSITE" id="PS51775"/>
    </source>
</evidence>
<sequence length="966" mass="109465">MAGNKFATMLHRNTHKITLILVYAILEWILIYLLLLNSLFSYLIMKFANYFGLKPPCLFCSRIDHVLDSKTKSYTDLVCENHCNEISSLSYCSKHRKLTTDRCCEDEEDGIKDEKNRVIDEDEHNQILCDDVNEKLKKIEDFITERDLDFCVEGMDLVLQPCSTPKVAELQDLSLDMINLKLEDCLDFSKDRFIPVELIDSTTLKTQESREIENVKERDWEGILSTELGNEKAEEKAEEMGILLVEKMAQIIAMVESMDMAKDPNLDSVEESDVNCVSQGTKSLYGDEGNDVELVMVALDDSAQHSEVKEETKSESLTENEMSDEESSDNHTQLDSEQIVSLPCSIPADAFLAINDQEAGEHSEEPKDIDSNMSVDETKFMNLIEKELPIQLNNHIEDEEKISSQPCARALTNDCNGNDTDSDTLVAKKDQAGEQSELKDDDDTKSMSLIEKEMPVPVNNQAEEQISSLPCSEENHLDTDALVAENDQGSEHTEEVNDIEERSALVERIEQPITTRQLSIATSECGEFDKEKGPETPTFVNGLHNLHMKFLDMERKESGTEASVEGSVIVEAENGDGNMTIEKLKSALKAEHKALTALYAELEEERSASAIAANQTMAMITRLQEEKSAMQMEALQYQRMMDEQSEYDQEALQLLNELMVKREREKQEMEKELEIYRKKVLLYENEKKMMRRKSNSGRSGTSSASGNATDSEELSVDLNQENADEFNFYAHQDSPTNRVLNLEDAGLESSKQLSTLDESLADFEEERQSILEQLKALEEKLFTLEDEEHEEGEQLFEDTKANAHLSEANGVESNKNHDESNEEEIVNGHLNDYKKHYGEKTHGGAKAKKLLPLFDEAIDVENEDEFTNDEHEAGSYAVFSPNSSMSKFTSDEKKLALVEEVDHVYERLHALEADKEFLKHCLTSLKKGGKGMDLLQEILQHLRDLRSVDLHVRNMSDASLNQSFSH</sequence>
<feature type="region of interest" description="Disordered" evidence="6">
    <location>
        <begin position="301"/>
        <end position="337"/>
    </location>
</feature>
<keyword evidence="2 7" id="KW-0812">Transmembrane</keyword>
<feature type="domain" description="GTD-binding" evidence="8">
    <location>
        <begin position="579"/>
        <end position="677"/>
    </location>
</feature>
<dbReference type="Proteomes" id="UP001202328">
    <property type="component" value="Unassembled WGS sequence"/>
</dbReference>
<evidence type="ECO:0000256" key="6">
    <source>
        <dbReference type="SAM" id="MobiDB-lite"/>
    </source>
</evidence>
<gene>
    <name evidence="9" type="ORF">MKW98_005715</name>
</gene>
<evidence type="ECO:0000256" key="1">
    <source>
        <dbReference type="ARBA" id="ARBA00004167"/>
    </source>
</evidence>
<dbReference type="GO" id="GO:0016020">
    <property type="term" value="C:membrane"/>
    <property type="evidence" value="ECO:0007669"/>
    <property type="project" value="UniProtKB-SubCell"/>
</dbReference>
<evidence type="ECO:0000256" key="4">
    <source>
        <dbReference type="ARBA" id="ARBA00023136"/>
    </source>
</evidence>
<evidence type="ECO:0000313" key="10">
    <source>
        <dbReference type="Proteomes" id="UP001202328"/>
    </source>
</evidence>
<keyword evidence="5" id="KW-0175">Coiled coil</keyword>
<dbReference type="PROSITE" id="PS51775">
    <property type="entry name" value="GTD_BINDING"/>
    <property type="match status" value="1"/>
</dbReference>
<organism evidence="9 10">
    <name type="scientific">Papaver atlanticum</name>
    <dbReference type="NCBI Taxonomy" id="357466"/>
    <lineage>
        <taxon>Eukaryota</taxon>
        <taxon>Viridiplantae</taxon>
        <taxon>Streptophyta</taxon>
        <taxon>Embryophyta</taxon>
        <taxon>Tracheophyta</taxon>
        <taxon>Spermatophyta</taxon>
        <taxon>Magnoliopsida</taxon>
        <taxon>Ranunculales</taxon>
        <taxon>Papaveraceae</taxon>
        <taxon>Papaveroideae</taxon>
        <taxon>Papaver</taxon>
    </lineage>
</organism>
<dbReference type="InterPro" id="IPR007656">
    <property type="entry name" value="GTD-bd"/>
</dbReference>
<dbReference type="GO" id="GO:0080115">
    <property type="term" value="F:myosin XI tail binding"/>
    <property type="evidence" value="ECO:0007669"/>
    <property type="project" value="UniProtKB-ARBA"/>
</dbReference>
<feature type="coiled-coil region" evidence="5">
    <location>
        <begin position="753"/>
        <end position="794"/>
    </location>
</feature>
<accession>A0AAD4RZ86</accession>
<feature type="region of interest" description="Disordered" evidence="6">
    <location>
        <begin position="688"/>
        <end position="714"/>
    </location>
</feature>
<dbReference type="AlphaFoldDB" id="A0AAD4RZ86"/>
<keyword evidence="4 7" id="KW-0472">Membrane</keyword>
<evidence type="ECO:0000256" key="5">
    <source>
        <dbReference type="SAM" id="Coils"/>
    </source>
</evidence>
<feature type="compositionally biased region" description="Basic and acidic residues" evidence="6">
    <location>
        <begin position="426"/>
        <end position="446"/>
    </location>
</feature>